<dbReference type="PANTHER" id="PTHR21666">
    <property type="entry name" value="PEPTIDASE-RELATED"/>
    <property type="match status" value="1"/>
</dbReference>
<dbReference type="AlphaFoldDB" id="A0A1H8GTL1"/>
<dbReference type="RefSeq" id="WP_089970219.1">
    <property type="nucleotide sequence ID" value="NZ_FOCQ01000012.1"/>
</dbReference>
<dbReference type="Proteomes" id="UP000199695">
    <property type="component" value="Unassembled WGS sequence"/>
</dbReference>
<name>A0A1H8GTL1_9BACL</name>
<dbReference type="InterPro" id="IPR011055">
    <property type="entry name" value="Dup_hybrid_motif"/>
</dbReference>
<evidence type="ECO:0000259" key="5">
    <source>
        <dbReference type="Pfam" id="PF24568"/>
    </source>
</evidence>
<dbReference type="InterPro" id="IPR050570">
    <property type="entry name" value="Cell_wall_metabolism_enzyme"/>
</dbReference>
<accession>A0A1H8GTL1</accession>
<dbReference type="CDD" id="cd12797">
    <property type="entry name" value="M23_peptidase"/>
    <property type="match status" value="1"/>
</dbReference>
<feature type="coiled-coil region" evidence="2">
    <location>
        <begin position="156"/>
        <end position="239"/>
    </location>
</feature>
<dbReference type="EMBL" id="FOCQ01000012">
    <property type="protein sequence ID" value="SEN46827.1"/>
    <property type="molecule type" value="Genomic_DNA"/>
</dbReference>
<dbReference type="Pfam" id="PF24568">
    <property type="entry name" value="CC_PcsB"/>
    <property type="match status" value="1"/>
</dbReference>
<gene>
    <name evidence="6" type="ORF">SAMN05444955_11247</name>
</gene>
<dbReference type="GO" id="GO:0004222">
    <property type="term" value="F:metalloendopeptidase activity"/>
    <property type="evidence" value="ECO:0007669"/>
    <property type="project" value="TreeGrafter"/>
</dbReference>
<sequence length="386" mass="43551">MKRNVLAVTLILSLILPLPTAGIASAEPNDAGIEQKKEAIRARDKQILQLEKKKKRTEQEQQDALANIEALKSKLQAYDKKVYELEQKAEQGERKIKGIEQQIEQRREIFNQRLRSIYLQGKMFYLETLLQSSSFADFLGRLDYIYMLNRADNHVIEGYQNDRKRLLAAQQELESDLALQKQEKAKADQLYRKLEAQLKQHESALASLDADLSELEEENEKARREVAALVATAAREAREREIRDELSGKTIVAYTGGKFYWPVDGGVLTSPFGKRYHPISHTYRMHEGIDIAAGLGTPIKAAAPGEVIESRPSDGYGYIVVIYHGDGLSTLYAHMYAQTVKVKKGQKVERGQVIAAVGNNGRSTGPHLHFEVHKSGTPVDPMSYFR</sequence>
<keyword evidence="2" id="KW-0175">Coiled coil</keyword>
<evidence type="ECO:0000259" key="4">
    <source>
        <dbReference type="Pfam" id="PF01551"/>
    </source>
</evidence>
<protein>
    <submittedName>
        <fullName evidence="6">Septal ring factor EnvC, activator of murein hydrolases AmiA and AmiB</fullName>
    </submittedName>
</protein>
<dbReference type="InterPro" id="IPR057309">
    <property type="entry name" value="PcsB_CC"/>
</dbReference>
<evidence type="ECO:0000256" key="1">
    <source>
        <dbReference type="ARBA" id="ARBA00022729"/>
    </source>
</evidence>
<reference evidence="6 7" key="1">
    <citation type="submission" date="2016-10" db="EMBL/GenBank/DDBJ databases">
        <authorList>
            <person name="de Groot N.N."/>
        </authorList>
    </citation>
    <scope>NUCLEOTIDE SEQUENCE [LARGE SCALE GENOMIC DNA]</scope>
    <source>
        <strain evidence="6 7">DSM 46701</strain>
    </source>
</reference>
<evidence type="ECO:0000256" key="3">
    <source>
        <dbReference type="SAM" id="SignalP"/>
    </source>
</evidence>
<dbReference type="PANTHER" id="PTHR21666:SF270">
    <property type="entry name" value="MUREIN HYDROLASE ACTIVATOR ENVC"/>
    <property type="match status" value="1"/>
</dbReference>
<keyword evidence="7" id="KW-1185">Reference proteome</keyword>
<proteinExistence type="predicted"/>
<feature type="domain" description="M23ase beta-sheet core" evidence="4">
    <location>
        <begin position="284"/>
        <end position="381"/>
    </location>
</feature>
<feature type="chain" id="PRO_5011651613" evidence="3">
    <location>
        <begin position="27"/>
        <end position="386"/>
    </location>
</feature>
<feature type="signal peptide" evidence="3">
    <location>
        <begin position="1"/>
        <end position="26"/>
    </location>
</feature>
<feature type="domain" description="Peptidoglycan hydrolase PcsB coiled-coil" evidence="5">
    <location>
        <begin position="96"/>
        <end position="166"/>
    </location>
</feature>
<evidence type="ECO:0000313" key="7">
    <source>
        <dbReference type="Proteomes" id="UP000199695"/>
    </source>
</evidence>
<evidence type="ECO:0000313" key="6">
    <source>
        <dbReference type="EMBL" id="SEN46827.1"/>
    </source>
</evidence>
<dbReference type="InterPro" id="IPR016047">
    <property type="entry name" value="M23ase_b-sheet_dom"/>
</dbReference>
<evidence type="ECO:0000256" key="2">
    <source>
        <dbReference type="SAM" id="Coils"/>
    </source>
</evidence>
<dbReference type="Pfam" id="PF01551">
    <property type="entry name" value="Peptidase_M23"/>
    <property type="match status" value="1"/>
</dbReference>
<keyword evidence="1 3" id="KW-0732">Signal</keyword>
<organism evidence="6 7">
    <name type="scientific">Lihuaxuella thermophila</name>
    <dbReference type="NCBI Taxonomy" id="1173111"/>
    <lineage>
        <taxon>Bacteria</taxon>
        <taxon>Bacillati</taxon>
        <taxon>Bacillota</taxon>
        <taxon>Bacilli</taxon>
        <taxon>Bacillales</taxon>
        <taxon>Thermoactinomycetaceae</taxon>
        <taxon>Lihuaxuella</taxon>
    </lineage>
</organism>
<feature type="coiled-coil region" evidence="2">
    <location>
        <begin position="33"/>
        <end position="109"/>
    </location>
</feature>
<dbReference type="Gene3D" id="2.70.70.10">
    <property type="entry name" value="Glucose Permease (Domain IIA)"/>
    <property type="match status" value="1"/>
</dbReference>
<dbReference type="SUPFAM" id="SSF51261">
    <property type="entry name" value="Duplicated hybrid motif"/>
    <property type="match status" value="1"/>
</dbReference>
<keyword evidence="6" id="KW-0378">Hydrolase</keyword>
<dbReference type="Gene3D" id="6.10.250.3150">
    <property type="match status" value="1"/>
</dbReference>
<dbReference type="STRING" id="1173111.SAMN05444955_11247"/>